<dbReference type="EMBL" id="NEYZ02000029">
    <property type="protein sequence ID" value="RNT45686.1"/>
    <property type="molecule type" value="Genomic_DNA"/>
</dbReference>
<evidence type="ECO:0000256" key="3">
    <source>
        <dbReference type="ARBA" id="ARBA00023125"/>
    </source>
</evidence>
<dbReference type="CDD" id="cd17261">
    <property type="entry name" value="RMtype1_S_EcoKI-TRD2-CR2_like"/>
    <property type="match status" value="1"/>
</dbReference>
<dbReference type="Gene3D" id="3.90.220.20">
    <property type="entry name" value="DNA methylase specificity domains"/>
    <property type="match status" value="1"/>
</dbReference>
<dbReference type="SUPFAM" id="SSF116734">
    <property type="entry name" value="DNA methylase specificity domain"/>
    <property type="match status" value="1"/>
</dbReference>
<dbReference type="PANTHER" id="PTHR43140:SF1">
    <property type="entry name" value="TYPE I RESTRICTION ENZYME ECOKI SPECIFICITY SUBUNIT"/>
    <property type="match status" value="1"/>
</dbReference>
<dbReference type="AlphaFoldDB" id="A0AAX1WMP1"/>
<proteinExistence type="inferred from homology"/>
<dbReference type="PANTHER" id="PTHR43140">
    <property type="entry name" value="TYPE-1 RESTRICTION ENZYME ECOKI SPECIFICITY PROTEIN"/>
    <property type="match status" value="1"/>
</dbReference>
<evidence type="ECO:0000256" key="1">
    <source>
        <dbReference type="ARBA" id="ARBA00010923"/>
    </source>
</evidence>
<protein>
    <recommendedName>
        <fullName evidence="4">Type I restriction modification DNA specificity domain-containing protein</fullName>
    </recommendedName>
</protein>
<dbReference type="GO" id="GO:0003677">
    <property type="term" value="F:DNA binding"/>
    <property type="evidence" value="ECO:0007669"/>
    <property type="project" value="UniProtKB-KW"/>
</dbReference>
<dbReference type="InterPro" id="IPR044946">
    <property type="entry name" value="Restrct_endonuc_typeI_TRD_sf"/>
</dbReference>
<dbReference type="InterPro" id="IPR000055">
    <property type="entry name" value="Restrct_endonuc_typeI_TRD"/>
</dbReference>
<dbReference type="GO" id="GO:0009307">
    <property type="term" value="P:DNA restriction-modification system"/>
    <property type="evidence" value="ECO:0007669"/>
    <property type="project" value="UniProtKB-KW"/>
</dbReference>
<evidence type="ECO:0000313" key="5">
    <source>
        <dbReference type="EMBL" id="RNT45686.1"/>
    </source>
</evidence>
<sequence length="189" mass="20830">MDAGWSPSCSPEPSPNENIWGVLKTTAVQSLEYREQENKTLPSSKLPRPQYEVHDGDILVTRAGPKNRVGVSCLVEKTRSKLMISDKIIRFHLISDEISAKYISLCLNCGVTADYLEASKSGMAESQMNISQENLRSAPVALPPTAIQLKVISTIEDFFKVCDQLKSRLQAAQQTQLHLADALTEAALN</sequence>
<name>A0AAX1WMP1_9ENTR</name>
<dbReference type="Proteomes" id="UP000286098">
    <property type="component" value="Unassembled WGS sequence"/>
</dbReference>
<feature type="domain" description="Type I restriction modification DNA specificity" evidence="4">
    <location>
        <begin position="49"/>
        <end position="170"/>
    </location>
</feature>
<accession>A0AAX1WMP1</accession>
<keyword evidence="2" id="KW-0680">Restriction system</keyword>
<evidence type="ECO:0000256" key="2">
    <source>
        <dbReference type="ARBA" id="ARBA00022747"/>
    </source>
</evidence>
<dbReference type="InterPro" id="IPR051212">
    <property type="entry name" value="Type-I_RE_S_subunit"/>
</dbReference>
<reference evidence="5 6" key="1">
    <citation type="submission" date="2018-10" db="EMBL/GenBank/DDBJ databases">
        <authorList>
            <person name="Vanduin D."/>
            <person name="Fouts D."/>
            <person name="Wright M."/>
            <person name="Sutton G."/>
            <person name="Nguyen K."/>
            <person name="Kreiswirth B."/>
            <person name="Chen L."/>
            <person name="Rojas L."/>
            <person name="Hujer A."/>
            <person name="Hujer K."/>
            <person name="Bonomo R."/>
            <person name="Adams M."/>
        </authorList>
    </citation>
    <scope>NUCLEOTIDE SEQUENCE [LARGE SCALE GENOMIC DNA]</scope>
    <source>
        <strain evidence="5 6">CRK0054</strain>
    </source>
</reference>
<comment type="caution">
    <text evidence="5">The sequence shown here is derived from an EMBL/GenBank/DDBJ whole genome shotgun (WGS) entry which is preliminary data.</text>
</comment>
<organism evidence="5 6">
    <name type="scientific">Enterobacter roggenkampii</name>
    <dbReference type="NCBI Taxonomy" id="1812935"/>
    <lineage>
        <taxon>Bacteria</taxon>
        <taxon>Pseudomonadati</taxon>
        <taxon>Pseudomonadota</taxon>
        <taxon>Gammaproteobacteria</taxon>
        <taxon>Enterobacterales</taxon>
        <taxon>Enterobacteriaceae</taxon>
        <taxon>Enterobacter</taxon>
        <taxon>Enterobacter cloacae complex</taxon>
    </lineage>
</organism>
<evidence type="ECO:0000313" key="6">
    <source>
        <dbReference type="Proteomes" id="UP000286098"/>
    </source>
</evidence>
<keyword evidence="3" id="KW-0238">DNA-binding</keyword>
<dbReference type="Pfam" id="PF01420">
    <property type="entry name" value="Methylase_S"/>
    <property type="match status" value="1"/>
</dbReference>
<evidence type="ECO:0000259" key="4">
    <source>
        <dbReference type="Pfam" id="PF01420"/>
    </source>
</evidence>
<gene>
    <name evidence="5" type="ORF">B9059_005470</name>
</gene>
<comment type="similarity">
    <text evidence="1">Belongs to the type-I restriction system S methylase family.</text>
</comment>